<evidence type="ECO:0000256" key="2">
    <source>
        <dbReference type="ARBA" id="ARBA00004245"/>
    </source>
</evidence>
<dbReference type="GeneID" id="115886504"/>
<evidence type="ECO:0000256" key="4">
    <source>
        <dbReference type="ARBA" id="ARBA00023212"/>
    </source>
</evidence>
<protein>
    <submittedName>
        <fullName evidence="8">Uncharacterized protein LOC115886504</fullName>
    </submittedName>
</protein>
<dbReference type="Pfam" id="PF14886">
    <property type="entry name" value="FAM183"/>
    <property type="match status" value="1"/>
</dbReference>
<dbReference type="InParanoid" id="A0A6J2YDV5"/>
<dbReference type="RefSeq" id="XP_030761546.1">
    <property type="nucleotide sequence ID" value="XM_030905686.1"/>
</dbReference>
<dbReference type="KEGG" id="soy:115886504"/>
<evidence type="ECO:0000256" key="3">
    <source>
        <dbReference type="ARBA" id="ARBA00022490"/>
    </source>
</evidence>
<evidence type="ECO:0000256" key="6">
    <source>
        <dbReference type="ARBA" id="ARBA00034777"/>
    </source>
</evidence>
<comment type="similarity">
    <text evidence="6">Belongs to the CFAP144 family.</text>
</comment>
<reference evidence="8" key="1">
    <citation type="submission" date="2025-08" db="UniProtKB">
        <authorList>
            <consortium name="RefSeq"/>
        </authorList>
    </citation>
    <scope>IDENTIFICATION</scope>
    <source>
        <tissue evidence="8">Gonads</tissue>
    </source>
</reference>
<evidence type="ECO:0000256" key="1">
    <source>
        <dbReference type="ARBA" id="ARBA00004138"/>
    </source>
</evidence>
<gene>
    <name evidence="8" type="primary">LOC115886504</name>
</gene>
<organism evidence="7 8">
    <name type="scientific">Sitophilus oryzae</name>
    <name type="common">Rice weevil</name>
    <name type="synonym">Curculio oryzae</name>
    <dbReference type="NCBI Taxonomy" id="7048"/>
    <lineage>
        <taxon>Eukaryota</taxon>
        <taxon>Metazoa</taxon>
        <taxon>Ecdysozoa</taxon>
        <taxon>Arthropoda</taxon>
        <taxon>Hexapoda</taxon>
        <taxon>Insecta</taxon>
        <taxon>Pterygota</taxon>
        <taxon>Neoptera</taxon>
        <taxon>Endopterygota</taxon>
        <taxon>Coleoptera</taxon>
        <taxon>Polyphaga</taxon>
        <taxon>Cucujiformia</taxon>
        <taxon>Curculionidae</taxon>
        <taxon>Dryophthorinae</taxon>
        <taxon>Sitophilus</taxon>
    </lineage>
</organism>
<dbReference type="Proteomes" id="UP000504635">
    <property type="component" value="Unplaced"/>
</dbReference>
<sequence>MDFFLDQQNVEEKEEKPKPFKLCFIEKNVLGQSNIKINKSLNIPPVVSLKFYNKRNEDIPEDLTEKYVHLLKNEPNKKKGSLPITESQKYGWYQVRLNDWDRSDRRLNFHKRTDVIVREHLMNYAKIRE</sequence>
<keyword evidence="7" id="KW-1185">Reference proteome</keyword>
<accession>A0A6J2YDV5</accession>
<evidence type="ECO:0000256" key="5">
    <source>
        <dbReference type="ARBA" id="ARBA00023273"/>
    </source>
</evidence>
<comment type="subcellular location">
    <subcellularLocation>
        <location evidence="1">Cell projection</location>
        <location evidence="1">Cilium</location>
    </subcellularLocation>
    <subcellularLocation>
        <location evidence="2">Cytoplasm</location>
        <location evidence="2">Cytoskeleton</location>
    </subcellularLocation>
</comment>
<name>A0A6J2YDV5_SITOR</name>
<dbReference type="GO" id="GO:0005856">
    <property type="term" value="C:cytoskeleton"/>
    <property type="evidence" value="ECO:0007669"/>
    <property type="project" value="UniProtKB-SubCell"/>
</dbReference>
<dbReference type="OrthoDB" id="6577615at2759"/>
<dbReference type="GO" id="GO:0005929">
    <property type="term" value="C:cilium"/>
    <property type="evidence" value="ECO:0007669"/>
    <property type="project" value="UniProtKB-SubCell"/>
</dbReference>
<dbReference type="InterPro" id="IPR029214">
    <property type="entry name" value="CFAP144"/>
</dbReference>
<evidence type="ECO:0000313" key="8">
    <source>
        <dbReference type="RefSeq" id="XP_030761546.1"/>
    </source>
</evidence>
<keyword evidence="4" id="KW-0206">Cytoskeleton</keyword>
<keyword evidence="3" id="KW-0963">Cytoplasm</keyword>
<keyword evidence="5" id="KW-0966">Cell projection</keyword>
<proteinExistence type="inferred from homology"/>
<evidence type="ECO:0000313" key="7">
    <source>
        <dbReference type="Proteomes" id="UP000504635"/>
    </source>
</evidence>
<dbReference type="AlphaFoldDB" id="A0A6J2YDV5"/>